<sequence length="66" mass="7267">MEQCKSCEGNKQQIQNMEVRLAVVESKVIKIEESIEKISANTTWILRIIIGAIITALIGLLLKGGV</sequence>
<dbReference type="EMBL" id="FWZD01000024">
    <property type="protein sequence ID" value="SMD67597.1"/>
    <property type="molecule type" value="Genomic_DNA"/>
</dbReference>
<dbReference type="Pfam" id="PF10779">
    <property type="entry name" value="XhlA"/>
    <property type="match status" value="1"/>
</dbReference>
<accession>A0A1Y5YUF4</accession>
<evidence type="ECO:0000313" key="2">
    <source>
        <dbReference type="EMBL" id="SMD67597.1"/>
    </source>
</evidence>
<protein>
    <submittedName>
        <fullName evidence="2">Hemolysin XhlA</fullName>
    </submittedName>
</protein>
<name>A0A1Y5YUF4_9BACI</name>
<proteinExistence type="predicted"/>
<reference evidence="3" key="1">
    <citation type="submission" date="2017-04" db="EMBL/GenBank/DDBJ databases">
        <authorList>
            <person name="Criscuolo A."/>
        </authorList>
    </citation>
    <scope>NUCLEOTIDE SEQUENCE [LARGE SCALE GENOMIC DNA]</scope>
</reference>
<evidence type="ECO:0000256" key="1">
    <source>
        <dbReference type="SAM" id="Phobius"/>
    </source>
</evidence>
<dbReference type="RefSeq" id="WP_374702067.1">
    <property type="nucleotide sequence ID" value="NZ_FWZD01000024.1"/>
</dbReference>
<organism evidence="2 3">
    <name type="scientific">Bacillus mobilis</name>
    <dbReference type="NCBI Taxonomy" id="2026190"/>
    <lineage>
        <taxon>Bacteria</taxon>
        <taxon>Bacillati</taxon>
        <taxon>Bacillota</taxon>
        <taxon>Bacilli</taxon>
        <taxon>Bacillales</taxon>
        <taxon>Bacillaceae</taxon>
        <taxon>Bacillus</taxon>
        <taxon>Bacillus cereus group</taxon>
    </lineage>
</organism>
<dbReference type="Proteomes" id="UP000194439">
    <property type="component" value="Unassembled WGS sequence"/>
</dbReference>
<evidence type="ECO:0000313" key="3">
    <source>
        <dbReference type="Proteomes" id="UP000194439"/>
    </source>
</evidence>
<dbReference type="AlphaFoldDB" id="A0A1Y5YUF4"/>
<keyword evidence="1" id="KW-1133">Transmembrane helix</keyword>
<keyword evidence="1" id="KW-0472">Membrane</keyword>
<feature type="transmembrane region" description="Helical" evidence="1">
    <location>
        <begin position="44"/>
        <end position="62"/>
    </location>
</feature>
<gene>
    <name evidence="2" type="ORF">BACERE00185_00229</name>
</gene>
<dbReference type="InterPro" id="IPR019715">
    <property type="entry name" value="Haemolysin_XhlA"/>
</dbReference>
<keyword evidence="1" id="KW-0812">Transmembrane</keyword>